<gene>
    <name evidence="3" type="ORF">D8Y22_00100</name>
</gene>
<dbReference type="InterPro" id="IPR014729">
    <property type="entry name" value="Rossmann-like_a/b/a_fold"/>
</dbReference>
<proteinExistence type="inferred from homology"/>
<dbReference type="PANTHER" id="PTHR46268">
    <property type="entry name" value="STRESS RESPONSE PROTEIN NHAX"/>
    <property type="match status" value="1"/>
</dbReference>
<dbReference type="AlphaFoldDB" id="A0A4S3TQK9"/>
<protein>
    <submittedName>
        <fullName evidence="3">Universal stress protein</fullName>
    </submittedName>
</protein>
<dbReference type="OrthoDB" id="281037at2157"/>
<dbReference type="Pfam" id="PF00582">
    <property type="entry name" value="Usp"/>
    <property type="match status" value="1"/>
</dbReference>
<name>A0A4S3TQK9_9EURY</name>
<dbReference type="RefSeq" id="WP_141462532.1">
    <property type="nucleotide sequence ID" value="NZ_RBZW01000003.1"/>
</dbReference>
<keyword evidence="4" id="KW-1185">Reference proteome</keyword>
<evidence type="ECO:0000256" key="1">
    <source>
        <dbReference type="ARBA" id="ARBA00008791"/>
    </source>
</evidence>
<dbReference type="PANTHER" id="PTHR46268:SF6">
    <property type="entry name" value="UNIVERSAL STRESS PROTEIN UP12"/>
    <property type="match status" value="1"/>
</dbReference>
<dbReference type="EMBL" id="RBZW01000003">
    <property type="protein sequence ID" value="THE66576.1"/>
    <property type="molecule type" value="Genomic_DNA"/>
</dbReference>
<accession>A0A4S3TQK9</accession>
<dbReference type="SUPFAM" id="SSF52402">
    <property type="entry name" value="Adenine nucleotide alpha hydrolases-like"/>
    <property type="match status" value="1"/>
</dbReference>
<evidence type="ECO:0000259" key="2">
    <source>
        <dbReference type="Pfam" id="PF00582"/>
    </source>
</evidence>
<comment type="similarity">
    <text evidence="1">Belongs to the universal stress protein A family.</text>
</comment>
<dbReference type="Proteomes" id="UP000318864">
    <property type="component" value="Unassembled WGS sequence"/>
</dbReference>
<dbReference type="CDD" id="cd00293">
    <property type="entry name" value="USP-like"/>
    <property type="match status" value="1"/>
</dbReference>
<comment type="caution">
    <text evidence="3">The sequence shown here is derived from an EMBL/GenBank/DDBJ whole genome shotgun (WGS) entry which is preliminary data.</text>
</comment>
<sequence>MYTVVMPVKSDRSLDTAAYVAGLPDSETDVEVIVLNVFEEFEVTDETGVVRSKDLYEDATVPNSVTEVAEYLEDHDVDVTVRREHGDPVEEILRVSNEADADTIAIAGRRRSPTGKAIFGSVAQRVLLESDRPVTVMTSD</sequence>
<organism evidence="3 4">
    <name type="scientific">Salinadaptatus halalkaliphilus</name>
    <dbReference type="NCBI Taxonomy" id="2419781"/>
    <lineage>
        <taxon>Archaea</taxon>
        <taxon>Methanobacteriati</taxon>
        <taxon>Methanobacteriota</taxon>
        <taxon>Stenosarchaea group</taxon>
        <taxon>Halobacteria</taxon>
        <taxon>Halobacteriales</taxon>
        <taxon>Natrialbaceae</taxon>
        <taxon>Salinadaptatus</taxon>
    </lineage>
</organism>
<dbReference type="Gene3D" id="3.40.50.620">
    <property type="entry name" value="HUPs"/>
    <property type="match status" value="1"/>
</dbReference>
<feature type="domain" description="UspA" evidence="2">
    <location>
        <begin position="3"/>
        <end position="136"/>
    </location>
</feature>
<dbReference type="InterPro" id="IPR006016">
    <property type="entry name" value="UspA"/>
</dbReference>
<evidence type="ECO:0000313" key="3">
    <source>
        <dbReference type="EMBL" id="THE66576.1"/>
    </source>
</evidence>
<reference evidence="3 4" key="1">
    <citation type="submission" date="2018-10" db="EMBL/GenBank/DDBJ databases">
        <title>Natronolimnobius sp. XQ-INN 246 isolated from Inner Mongolia Autonomous Region of China.</title>
        <authorList>
            <person name="Xue Q."/>
        </authorList>
    </citation>
    <scope>NUCLEOTIDE SEQUENCE [LARGE SCALE GENOMIC DNA]</scope>
    <source>
        <strain evidence="3 4">XQ-INN 246</strain>
    </source>
</reference>
<evidence type="ECO:0000313" key="4">
    <source>
        <dbReference type="Proteomes" id="UP000318864"/>
    </source>
</evidence>